<evidence type="ECO:0000256" key="1">
    <source>
        <dbReference type="SAM" id="Phobius"/>
    </source>
</evidence>
<dbReference type="Pfam" id="PF09858">
    <property type="entry name" value="DUF2085"/>
    <property type="match status" value="1"/>
</dbReference>
<reference evidence="3" key="1">
    <citation type="submission" date="2016-10" db="EMBL/GenBank/DDBJ databases">
        <authorList>
            <person name="Varghese N."/>
            <person name="Submissions S."/>
        </authorList>
    </citation>
    <scope>NUCLEOTIDE SEQUENCE [LARGE SCALE GENOMIC DNA]</scope>
    <source>
        <strain evidence="3">DSM 23842</strain>
    </source>
</reference>
<sequence length="122" mass="13870">MKTLKSLSKKGVTLNFSYCHRLPERSFFFKGRQLPLCSRCTGINLGYFFMPIFALGFLKISLFWTIIMILPTYIDGTLQAFTNYESNNKLRFITGLISGIGTMSLITIIGVFIGRQILILIN</sequence>
<keyword evidence="1" id="KW-0472">Membrane</keyword>
<keyword evidence="1" id="KW-0812">Transmembrane</keyword>
<proteinExistence type="predicted"/>
<keyword evidence="1" id="KW-1133">Transmembrane helix</keyword>
<accession>A0A1H3X568</accession>
<dbReference type="OrthoDB" id="9810176at2"/>
<name>A0A1H3X568_BIZPA</name>
<keyword evidence="3" id="KW-1185">Reference proteome</keyword>
<evidence type="ECO:0000313" key="3">
    <source>
        <dbReference type="Proteomes" id="UP000198846"/>
    </source>
</evidence>
<dbReference type="InterPro" id="IPR019206">
    <property type="entry name" value="DUF2085_TM"/>
</dbReference>
<dbReference type="EMBL" id="FNQK01000004">
    <property type="protein sequence ID" value="SDZ94549.1"/>
    <property type="molecule type" value="Genomic_DNA"/>
</dbReference>
<dbReference type="RefSeq" id="WP_092132842.1">
    <property type="nucleotide sequence ID" value="NZ_FNQK01000004.1"/>
</dbReference>
<dbReference type="Proteomes" id="UP000198846">
    <property type="component" value="Unassembled WGS sequence"/>
</dbReference>
<protein>
    <submittedName>
        <fullName evidence="2">Uncharacterized membrane protein</fullName>
    </submittedName>
</protein>
<dbReference type="AlphaFoldDB" id="A0A1H3X568"/>
<dbReference type="STRING" id="283786.SAMN04487990_104150"/>
<feature type="transmembrane region" description="Helical" evidence="1">
    <location>
        <begin position="90"/>
        <end position="113"/>
    </location>
</feature>
<organism evidence="2 3">
    <name type="scientific">Bizionia paragorgiae</name>
    <dbReference type="NCBI Taxonomy" id="283786"/>
    <lineage>
        <taxon>Bacteria</taxon>
        <taxon>Pseudomonadati</taxon>
        <taxon>Bacteroidota</taxon>
        <taxon>Flavobacteriia</taxon>
        <taxon>Flavobacteriales</taxon>
        <taxon>Flavobacteriaceae</taxon>
        <taxon>Bizionia</taxon>
    </lineage>
</organism>
<evidence type="ECO:0000313" key="2">
    <source>
        <dbReference type="EMBL" id="SDZ94549.1"/>
    </source>
</evidence>
<feature type="transmembrane region" description="Helical" evidence="1">
    <location>
        <begin position="48"/>
        <end position="70"/>
    </location>
</feature>
<gene>
    <name evidence="2" type="ORF">SAMN04487990_104150</name>
</gene>